<dbReference type="Pfam" id="PF01061">
    <property type="entry name" value="ABC2_membrane"/>
    <property type="match status" value="1"/>
</dbReference>
<reference evidence="8" key="1">
    <citation type="submission" date="2025-08" db="UniProtKB">
        <authorList>
            <consortium name="RefSeq"/>
        </authorList>
    </citation>
    <scope>IDENTIFICATION</scope>
    <source>
        <tissue evidence="8">Testes</tissue>
    </source>
</reference>
<dbReference type="PANTHER" id="PTHR43038">
    <property type="entry name" value="ATP-BINDING CASSETTE, SUB-FAMILY H, MEMBER 1"/>
    <property type="match status" value="1"/>
</dbReference>
<organism evidence="7 8">
    <name type="scientific">Saccoglossus kowalevskii</name>
    <name type="common">Acorn worm</name>
    <dbReference type="NCBI Taxonomy" id="10224"/>
    <lineage>
        <taxon>Eukaryota</taxon>
        <taxon>Metazoa</taxon>
        <taxon>Hemichordata</taxon>
        <taxon>Enteropneusta</taxon>
        <taxon>Harrimaniidae</taxon>
        <taxon>Saccoglossus</taxon>
    </lineage>
</organism>
<proteinExistence type="predicted"/>
<dbReference type="SUPFAM" id="SSF52540">
    <property type="entry name" value="P-loop containing nucleoside triphosphate hydrolases"/>
    <property type="match status" value="1"/>
</dbReference>
<comment type="subcellular location">
    <subcellularLocation>
        <location evidence="1">Membrane</location>
        <topology evidence="1">Multi-pass membrane protein</topology>
    </subcellularLocation>
</comment>
<dbReference type="GeneID" id="102803451"/>
<keyword evidence="7" id="KW-1185">Reference proteome</keyword>
<keyword evidence="4 5" id="KW-0472">Membrane</keyword>
<evidence type="ECO:0000259" key="6">
    <source>
        <dbReference type="PROSITE" id="PS50893"/>
    </source>
</evidence>
<feature type="transmembrane region" description="Helical" evidence="5">
    <location>
        <begin position="433"/>
        <end position="454"/>
    </location>
</feature>
<name>A0ABM0MBW2_SACKO</name>
<evidence type="ECO:0000256" key="3">
    <source>
        <dbReference type="ARBA" id="ARBA00022989"/>
    </source>
</evidence>
<accession>A0ABM0MBW2</accession>
<dbReference type="InterPro" id="IPR003439">
    <property type="entry name" value="ABC_transporter-like_ATP-bd"/>
</dbReference>
<feature type="domain" description="ABC transporter" evidence="6">
    <location>
        <begin position="17"/>
        <end position="308"/>
    </location>
</feature>
<protein>
    <submittedName>
        <fullName evidence="8">Uncharacterized protein LOC102803451</fullName>
    </submittedName>
</protein>
<evidence type="ECO:0000256" key="5">
    <source>
        <dbReference type="SAM" id="Phobius"/>
    </source>
</evidence>
<feature type="transmembrane region" description="Helical" evidence="5">
    <location>
        <begin position="360"/>
        <end position="379"/>
    </location>
</feature>
<evidence type="ECO:0000256" key="4">
    <source>
        <dbReference type="ARBA" id="ARBA00023136"/>
    </source>
</evidence>
<evidence type="ECO:0000256" key="1">
    <source>
        <dbReference type="ARBA" id="ARBA00004141"/>
    </source>
</evidence>
<gene>
    <name evidence="8" type="primary">LOC102803451</name>
</gene>
<dbReference type="PROSITE" id="PS50893">
    <property type="entry name" value="ABC_TRANSPORTER_2"/>
    <property type="match status" value="1"/>
</dbReference>
<dbReference type="Proteomes" id="UP000694865">
    <property type="component" value="Unplaced"/>
</dbReference>
<feature type="transmembrane region" description="Helical" evidence="5">
    <location>
        <begin position="399"/>
        <end position="426"/>
    </location>
</feature>
<dbReference type="Gene3D" id="3.40.50.300">
    <property type="entry name" value="P-loop containing nucleotide triphosphate hydrolases"/>
    <property type="match status" value="2"/>
</dbReference>
<keyword evidence="3 5" id="KW-1133">Transmembrane helix</keyword>
<evidence type="ECO:0000313" key="7">
    <source>
        <dbReference type="Proteomes" id="UP000694865"/>
    </source>
</evidence>
<dbReference type="InterPro" id="IPR013525">
    <property type="entry name" value="ABC2_TM"/>
</dbReference>
<evidence type="ECO:0000256" key="2">
    <source>
        <dbReference type="ARBA" id="ARBA00022692"/>
    </source>
</evidence>
<dbReference type="Pfam" id="PF00005">
    <property type="entry name" value="ABC_tran"/>
    <property type="match status" value="1"/>
</dbReference>
<dbReference type="InterPro" id="IPR027417">
    <property type="entry name" value="P-loop_NTPase"/>
</dbReference>
<dbReference type="PANTHER" id="PTHR43038:SF3">
    <property type="entry name" value="ABC TRANSPORTER G FAMILY MEMBER 20 ISOFORM X1"/>
    <property type="match status" value="1"/>
</dbReference>
<evidence type="ECO:0000313" key="8">
    <source>
        <dbReference type="RefSeq" id="XP_006817503.1"/>
    </source>
</evidence>
<dbReference type="RefSeq" id="XP_006817503.1">
    <property type="nucleotide sequence ID" value="XM_006817440.1"/>
</dbReference>
<sequence length="543" mass="59866">MSLQTNMGMPGSSEIAVLCEDVHKSYVKSSPVLHGIDLTLPQGAIYGLLGPSGCGKTTLLRCMLARLNNEKGNILVLGQKPGTTGHGVPGKLVGYMPQINDRIQFLLEFLNLPPKSTIIGHLRIWQHLIELTKSGNVTIIITTHYIEEARQADIVGLMRNGHILAESPPQQLISHHNLETLEAVFLKLCQQDYKVNEDDGVDSSLEPVSVTYKKMKPLHRDYEDPDENTALLGHRDSVKVKSKSGCCQKFNAYCPSIWNVLAIFIKDLIRFKRRPGYMLGMKVDNETIVGSTILVSLDMTNVQIAVTLQQEIMTAFQDFANNISLSLVGNTYLAQLPIVFTEPIYGNADSSFTDFMAPGVILSITFFLAVGLTALTLIIERKEGLLDRSWVAGVNAAELMLAHLMTQFIIMMMQIVLELAFILGVFKVPCEGSILLVLILTLMQGFCGMSYGLLISACIDDENAAVQVSLGSFYPNLLLSGIIWPVEAIPYPLRYLSYALPQTFATEAMRCIMFRACGDDGCIGDDDDDDDDNDVMVVVVVMM</sequence>
<keyword evidence="2 5" id="KW-0812">Transmembrane</keyword>